<dbReference type="SUPFAM" id="SSF54713">
    <property type="entry name" value="Elongation factor Ts (EF-Ts), dimerisation domain"/>
    <property type="match status" value="1"/>
</dbReference>
<dbReference type="RefSeq" id="WP_029608284.1">
    <property type="nucleotide sequence ID" value="NZ_FNKB01000001.1"/>
</dbReference>
<dbReference type="AlphaFoldDB" id="A0A1H1ABA2"/>
<dbReference type="STRING" id="1079994.SAMN04488565_2459"/>
<name>A0A1H1ABA2_9MICO</name>
<keyword evidence="4 6" id="KW-0648">Protein biosynthesis</keyword>
<reference evidence="10 11" key="1">
    <citation type="submission" date="2016-10" db="EMBL/GenBank/DDBJ databases">
        <authorList>
            <person name="de Groot N.N."/>
        </authorList>
    </citation>
    <scope>NUCLEOTIDE SEQUENCE [LARGE SCALE GENOMIC DNA]</scope>
    <source>
        <strain evidence="10 11">DSM 22788</strain>
    </source>
</reference>
<dbReference type="SUPFAM" id="SSF46934">
    <property type="entry name" value="UBA-like"/>
    <property type="match status" value="1"/>
</dbReference>
<comment type="similarity">
    <text evidence="1 6 7">Belongs to the EF-Ts family.</text>
</comment>
<evidence type="ECO:0000259" key="9">
    <source>
        <dbReference type="Pfam" id="PF00889"/>
    </source>
</evidence>
<dbReference type="Proteomes" id="UP000182690">
    <property type="component" value="Unassembled WGS sequence"/>
</dbReference>
<dbReference type="EMBL" id="FNKB01000001">
    <property type="protein sequence ID" value="SDQ36556.1"/>
    <property type="molecule type" value="Genomic_DNA"/>
</dbReference>
<comment type="function">
    <text evidence="5 6 7">Associates with the EF-Tu.GDP complex and induces the exchange of GDP to GTP. It remains bound to the aminoacyl-tRNA.EF-Tu.GTP complex up to the GTP hydrolysis stage on the ribosome.</text>
</comment>
<dbReference type="Gene3D" id="3.30.479.20">
    <property type="entry name" value="Elongation factor Ts, dimerisation domain"/>
    <property type="match status" value="2"/>
</dbReference>
<keyword evidence="6" id="KW-0963">Cytoplasm</keyword>
<sequence length="276" mass="29212">MAAVSMAAVKELRDRLGAGMLDSKNALIEADGDVEKAIEILRLKGLKGVAKRGDREASEGLVAVRQSEGAATMIELVCETDFVAKNEKFIALAERVLDAAVAAGASSAEEALAAPAEGKTVADVITEEAAIIGERIEVRKLSRVEAPATSVYLHQTSKDLPPQIGVVVGYEGDDAEAALSIARHISFADPLYLSREDVPEADVEKERALVTEISKNEGKPEAALPKIVEGRLTAFFKQVALNEQVHALDADKREVKKVAEAAGITVTGFARSKVGA</sequence>
<dbReference type="Gene3D" id="1.10.286.20">
    <property type="match status" value="1"/>
</dbReference>
<keyword evidence="3 6" id="KW-0251">Elongation factor</keyword>
<dbReference type="FunFam" id="1.10.286.20:FF:000001">
    <property type="entry name" value="Elongation factor Ts"/>
    <property type="match status" value="1"/>
</dbReference>
<comment type="subcellular location">
    <subcellularLocation>
        <location evidence="6 8">Cytoplasm</location>
    </subcellularLocation>
</comment>
<protein>
    <recommendedName>
        <fullName evidence="2 6">Elongation factor Ts</fullName>
        <shortName evidence="6">EF-Ts</shortName>
    </recommendedName>
</protein>
<dbReference type="InterPro" id="IPR001816">
    <property type="entry name" value="Transl_elong_EFTs/EF1B"/>
</dbReference>
<evidence type="ECO:0000256" key="7">
    <source>
        <dbReference type="RuleBase" id="RU000642"/>
    </source>
</evidence>
<feature type="domain" description="Translation elongation factor EFTs/EF1B dimerisation" evidence="9">
    <location>
        <begin position="71"/>
        <end position="275"/>
    </location>
</feature>
<organism evidence="10 11">
    <name type="scientific">Leucobacter chromiiresistens</name>
    <dbReference type="NCBI Taxonomy" id="1079994"/>
    <lineage>
        <taxon>Bacteria</taxon>
        <taxon>Bacillati</taxon>
        <taxon>Actinomycetota</taxon>
        <taxon>Actinomycetes</taxon>
        <taxon>Micrococcales</taxon>
        <taxon>Microbacteriaceae</taxon>
        <taxon>Leucobacter</taxon>
    </lineage>
</organism>
<evidence type="ECO:0000256" key="4">
    <source>
        <dbReference type="ARBA" id="ARBA00022917"/>
    </source>
</evidence>
<dbReference type="InterPro" id="IPR014039">
    <property type="entry name" value="Transl_elong_EFTs/EF1B_dimer"/>
</dbReference>
<proteinExistence type="inferred from homology"/>
<dbReference type="InterPro" id="IPR009060">
    <property type="entry name" value="UBA-like_sf"/>
</dbReference>
<dbReference type="PROSITE" id="PS01127">
    <property type="entry name" value="EF_TS_2"/>
    <property type="match status" value="1"/>
</dbReference>
<evidence type="ECO:0000256" key="6">
    <source>
        <dbReference type="HAMAP-Rule" id="MF_00050"/>
    </source>
</evidence>
<dbReference type="GO" id="GO:0003746">
    <property type="term" value="F:translation elongation factor activity"/>
    <property type="evidence" value="ECO:0007669"/>
    <property type="project" value="UniProtKB-UniRule"/>
</dbReference>
<dbReference type="PANTHER" id="PTHR11741:SF0">
    <property type="entry name" value="ELONGATION FACTOR TS, MITOCHONDRIAL"/>
    <property type="match status" value="1"/>
</dbReference>
<dbReference type="OrthoDB" id="9808348at2"/>
<gene>
    <name evidence="6" type="primary">tsf</name>
    <name evidence="10" type="ORF">SAMN04488565_2459</name>
</gene>
<dbReference type="Pfam" id="PF00889">
    <property type="entry name" value="EF_TS"/>
    <property type="match status" value="1"/>
</dbReference>
<evidence type="ECO:0000313" key="10">
    <source>
        <dbReference type="EMBL" id="SDQ36556.1"/>
    </source>
</evidence>
<dbReference type="Gene3D" id="1.10.8.10">
    <property type="entry name" value="DNA helicase RuvA subunit, C-terminal domain"/>
    <property type="match status" value="1"/>
</dbReference>
<evidence type="ECO:0000313" key="11">
    <source>
        <dbReference type="Proteomes" id="UP000182690"/>
    </source>
</evidence>
<evidence type="ECO:0000256" key="1">
    <source>
        <dbReference type="ARBA" id="ARBA00005532"/>
    </source>
</evidence>
<evidence type="ECO:0000256" key="5">
    <source>
        <dbReference type="ARBA" id="ARBA00025453"/>
    </source>
</evidence>
<feature type="region of interest" description="Involved in Mg(2+) ion dislocation from EF-Tu" evidence="6">
    <location>
        <begin position="80"/>
        <end position="83"/>
    </location>
</feature>
<evidence type="ECO:0000256" key="2">
    <source>
        <dbReference type="ARBA" id="ARBA00016956"/>
    </source>
</evidence>
<dbReference type="HAMAP" id="MF_00050">
    <property type="entry name" value="EF_Ts"/>
    <property type="match status" value="1"/>
</dbReference>
<dbReference type="InterPro" id="IPR018101">
    <property type="entry name" value="Transl_elong_Ts_CS"/>
</dbReference>
<dbReference type="eggNOG" id="COG0264">
    <property type="taxonomic scope" value="Bacteria"/>
</dbReference>
<accession>A0A1H1ABA2</accession>
<dbReference type="PANTHER" id="PTHR11741">
    <property type="entry name" value="ELONGATION FACTOR TS"/>
    <property type="match status" value="1"/>
</dbReference>
<evidence type="ECO:0000256" key="8">
    <source>
        <dbReference type="RuleBase" id="RU000643"/>
    </source>
</evidence>
<dbReference type="InterPro" id="IPR036402">
    <property type="entry name" value="EF-Ts_dimer_sf"/>
</dbReference>
<dbReference type="GO" id="GO:0005737">
    <property type="term" value="C:cytoplasm"/>
    <property type="evidence" value="ECO:0007669"/>
    <property type="project" value="UniProtKB-SubCell"/>
</dbReference>
<dbReference type="NCBIfam" id="TIGR00116">
    <property type="entry name" value="tsf"/>
    <property type="match status" value="1"/>
</dbReference>
<evidence type="ECO:0000256" key="3">
    <source>
        <dbReference type="ARBA" id="ARBA00022768"/>
    </source>
</evidence>
<dbReference type="FunFam" id="1.10.8.10:FF:000001">
    <property type="entry name" value="Elongation factor Ts"/>
    <property type="match status" value="1"/>
</dbReference>